<accession>A0A8K0SF43</accession>
<comment type="caution">
    <text evidence="2">The sequence shown here is derived from an EMBL/GenBank/DDBJ whole genome shotgun (WGS) entry which is preliminary data.</text>
</comment>
<keyword evidence="3" id="KW-1185">Reference proteome</keyword>
<protein>
    <recommendedName>
        <fullName evidence="1">ABM domain-containing protein</fullName>
    </recommendedName>
</protein>
<evidence type="ECO:0000313" key="3">
    <source>
        <dbReference type="Proteomes" id="UP000813444"/>
    </source>
</evidence>
<evidence type="ECO:0000313" key="2">
    <source>
        <dbReference type="EMBL" id="KAH7304512.1"/>
    </source>
</evidence>
<name>A0A8K0SF43_9HYPO</name>
<dbReference type="AlphaFoldDB" id="A0A8K0SF43"/>
<dbReference type="OrthoDB" id="4126315at2759"/>
<dbReference type="Pfam" id="PF03992">
    <property type="entry name" value="ABM"/>
    <property type="match status" value="1"/>
</dbReference>
<proteinExistence type="predicted"/>
<dbReference type="EMBL" id="JAGPNK010000022">
    <property type="protein sequence ID" value="KAH7304512.1"/>
    <property type="molecule type" value="Genomic_DNA"/>
</dbReference>
<organism evidence="2 3">
    <name type="scientific">Stachybotrys elegans</name>
    <dbReference type="NCBI Taxonomy" id="80388"/>
    <lineage>
        <taxon>Eukaryota</taxon>
        <taxon>Fungi</taxon>
        <taxon>Dikarya</taxon>
        <taxon>Ascomycota</taxon>
        <taxon>Pezizomycotina</taxon>
        <taxon>Sordariomycetes</taxon>
        <taxon>Hypocreomycetidae</taxon>
        <taxon>Hypocreales</taxon>
        <taxon>Stachybotryaceae</taxon>
        <taxon>Stachybotrys</taxon>
    </lineage>
</organism>
<dbReference type="InterPro" id="IPR007138">
    <property type="entry name" value="ABM_dom"/>
</dbReference>
<dbReference type="Proteomes" id="UP000813444">
    <property type="component" value="Unassembled WGS sequence"/>
</dbReference>
<evidence type="ECO:0000259" key="1">
    <source>
        <dbReference type="Pfam" id="PF03992"/>
    </source>
</evidence>
<feature type="domain" description="ABM" evidence="1">
    <location>
        <begin position="11"/>
        <end position="63"/>
    </location>
</feature>
<reference evidence="2" key="1">
    <citation type="journal article" date="2021" name="Nat. Commun.">
        <title>Genetic determinants of endophytism in the Arabidopsis root mycobiome.</title>
        <authorList>
            <person name="Mesny F."/>
            <person name="Miyauchi S."/>
            <person name="Thiergart T."/>
            <person name="Pickel B."/>
            <person name="Atanasova L."/>
            <person name="Karlsson M."/>
            <person name="Huettel B."/>
            <person name="Barry K.W."/>
            <person name="Haridas S."/>
            <person name="Chen C."/>
            <person name="Bauer D."/>
            <person name="Andreopoulos W."/>
            <person name="Pangilinan J."/>
            <person name="LaButti K."/>
            <person name="Riley R."/>
            <person name="Lipzen A."/>
            <person name="Clum A."/>
            <person name="Drula E."/>
            <person name="Henrissat B."/>
            <person name="Kohler A."/>
            <person name="Grigoriev I.V."/>
            <person name="Martin F.M."/>
            <person name="Hacquard S."/>
        </authorList>
    </citation>
    <scope>NUCLEOTIDE SEQUENCE</scope>
    <source>
        <strain evidence="2">MPI-CAGE-CH-0235</strain>
    </source>
</reference>
<sequence length="111" mass="12965">MSISIRKGFNIQASLFVSPDKLNDFLDLIKPIMERTMADPKCLFVEAYQSVDDPGHIRLVENWNASVEWFMTVRAQEGYVQEYLTMVEPLLTKPREIQIFNRIEGFHKAKE</sequence>
<gene>
    <name evidence="2" type="ORF">B0I35DRAFT_444939</name>
</gene>
<dbReference type="InterPro" id="IPR011008">
    <property type="entry name" value="Dimeric_a/b-barrel"/>
</dbReference>
<dbReference type="Gene3D" id="3.30.70.100">
    <property type="match status" value="1"/>
</dbReference>
<dbReference type="SUPFAM" id="SSF54909">
    <property type="entry name" value="Dimeric alpha+beta barrel"/>
    <property type="match status" value="1"/>
</dbReference>